<dbReference type="GO" id="GO:0003676">
    <property type="term" value="F:nucleic acid binding"/>
    <property type="evidence" value="ECO:0007669"/>
    <property type="project" value="InterPro"/>
</dbReference>
<dbReference type="GO" id="GO:0008270">
    <property type="term" value="F:zinc ion binding"/>
    <property type="evidence" value="ECO:0007669"/>
    <property type="project" value="UniProtKB-KW"/>
</dbReference>
<feature type="domain" description="CCHC-type" evidence="2">
    <location>
        <begin position="184"/>
        <end position="197"/>
    </location>
</feature>
<evidence type="ECO:0000256" key="1">
    <source>
        <dbReference type="PROSITE-ProRule" id="PRU00047"/>
    </source>
</evidence>
<dbReference type="Gramene" id="ONK67301">
    <property type="protein sequence ID" value="ONK67301"/>
    <property type="gene ID" value="A4U43_C06F18730"/>
</dbReference>
<dbReference type="Gene3D" id="4.10.60.10">
    <property type="entry name" value="Zinc finger, CCHC-type"/>
    <property type="match status" value="3"/>
</dbReference>
<dbReference type="InterPro" id="IPR001878">
    <property type="entry name" value="Znf_CCHC"/>
</dbReference>
<proteinExistence type="predicted"/>
<organism evidence="3 4">
    <name type="scientific">Asparagus officinalis</name>
    <name type="common">Garden asparagus</name>
    <dbReference type="NCBI Taxonomy" id="4686"/>
    <lineage>
        <taxon>Eukaryota</taxon>
        <taxon>Viridiplantae</taxon>
        <taxon>Streptophyta</taxon>
        <taxon>Embryophyta</taxon>
        <taxon>Tracheophyta</taxon>
        <taxon>Spermatophyta</taxon>
        <taxon>Magnoliopsida</taxon>
        <taxon>Liliopsida</taxon>
        <taxon>Asparagales</taxon>
        <taxon>Asparagaceae</taxon>
        <taxon>Asparagoideae</taxon>
        <taxon>Asparagus</taxon>
    </lineage>
</organism>
<name>A0A5P1ERV2_ASPOF</name>
<keyword evidence="1" id="KW-0479">Metal-binding</keyword>
<dbReference type="SUPFAM" id="SSF57756">
    <property type="entry name" value="Retrovirus zinc finger-like domains"/>
    <property type="match status" value="2"/>
</dbReference>
<keyword evidence="4" id="KW-1185">Reference proteome</keyword>
<evidence type="ECO:0000259" key="2">
    <source>
        <dbReference type="PROSITE" id="PS50158"/>
    </source>
</evidence>
<sequence length="258" mass="27075">MRNLPSYTVQTHIIENGGCGFFEWCDNQSSELASHGRASTEVRCSSYSLPKLSSEPSFISRQASFSSRAQNTYSNYSSSQSSGERTGSSCFKCGQEGHWARDCTISSFSSNSCADNGGSNLYSSTSGTGSGSGSGSCFKCGKSGHWARDCTISSFSANSADGGGNCLHSGLGSGAGSGSGSGSCFKCGQSGHRARDCTGQEISAVAVKRKASRSFQTPFANRYRKACVFASDALVHKLVCRGAMHGRMFACPHVTTCR</sequence>
<keyword evidence="1" id="KW-0863">Zinc-finger</keyword>
<dbReference type="PROSITE" id="PS50158">
    <property type="entry name" value="ZF_CCHC"/>
    <property type="match status" value="3"/>
</dbReference>
<evidence type="ECO:0000313" key="4">
    <source>
        <dbReference type="Proteomes" id="UP000243459"/>
    </source>
</evidence>
<dbReference type="InterPro" id="IPR051714">
    <property type="entry name" value="Znf_CCHC_NABP"/>
</dbReference>
<reference evidence="4" key="1">
    <citation type="journal article" date="2017" name="Nat. Commun.">
        <title>The asparagus genome sheds light on the origin and evolution of a young Y chromosome.</title>
        <authorList>
            <person name="Harkess A."/>
            <person name="Zhou J."/>
            <person name="Xu C."/>
            <person name="Bowers J.E."/>
            <person name="Van der Hulst R."/>
            <person name="Ayyampalayam S."/>
            <person name="Mercati F."/>
            <person name="Riccardi P."/>
            <person name="McKain M.R."/>
            <person name="Kakrana A."/>
            <person name="Tang H."/>
            <person name="Ray J."/>
            <person name="Groenendijk J."/>
            <person name="Arikit S."/>
            <person name="Mathioni S.M."/>
            <person name="Nakano M."/>
            <person name="Shan H."/>
            <person name="Telgmann-Rauber A."/>
            <person name="Kanno A."/>
            <person name="Yue Z."/>
            <person name="Chen H."/>
            <person name="Li W."/>
            <person name="Chen Y."/>
            <person name="Xu X."/>
            <person name="Zhang Y."/>
            <person name="Luo S."/>
            <person name="Chen H."/>
            <person name="Gao J."/>
            <person name="Mao Z."/>
            <person name="Pires J.C."/>
            <person name="Luo M."/>
            <person name="Kudrna D."/>
            <person name="Wing R.A."/>
            <person name="Meyers B.C."/>
            <person name="Yi K."/>
            <person name="Kong H."/>
            <person name="Lavrijsen P."/>
            <person name="Sunseri F."/>
            <person name="Falavigna A."/>
            <person name="Ye Y."/>
            <person name="Leebens-Mack J.H."/>
            <person name="Chen G."/>
        </authorList>
    </citation>
    <scope>NUCLEOTIDE SEQUENCE [LARGE SCALE GENOMIC DNA]</scope>
    <source>
        <strain evidence="4">cv. DH0086</strain>
    </source>
</reference>
<keyword evidence="1" id="KW-0862">Zinc</keyword>
<dbReference type="InterPro" id="IPR036875">
    <property type="entry name" value="Znf_CCHC_sf"/>
</dbReference>
<evidence type="ECO:0000313" key="3">
    <source>
        <dbReference type="EMBL" id="ONK67301.1"/>
    </source>
</evidence>
<protein>
    <recommendedName>
        <fullName evidence="2">CCHC-type domain-containing protein</fullName>
    </recommendedName>
</protein>
<dbReference type="EMBL" id="CM007386">
    <property type="protein sequence ID" value="ONK67301.1"/>
    <property type="molecule type" value="Genomic_DNA"/>
</dbReference>
<dbReference type="Pfam" id="PF00098">
    <property type="entry name" value="zf-CCHC"/>
    <property type="match status" value="3"/>
</dbReference>
<feature type="domain" description="CCHC-type" evidence="2">
    <location>
        <begin position="90"/>
        <end position="103"/>
    </location>
</feature>
<dbReference type="Proteomes" id="UP000243459">
    <property type="component" value="Chromosome 6"/>
</dbReference>
<dbReference type="OMA" id="SNSCADN"/>
<gene>
    <name evidence="3" type="ORF">A4U43_C06F18730</name>
</gene>
<dbReference type="PANTHER" id="PTHR23002">
    <property type="entry name" value="ZINC FINGER CCHC DOMAIN CONTAINING PROTEIN"/>
    <property type="match status" value="1"/>
</dbReference>
<dbReference type="SMART" id="SM00343">
    <property type="entry name" value="ZnF_C2HC"/>
    <property type="match status" value="3"/>
</dbReference>
<feature type="domain" description="CCHC-type" evidence="2">
    <location>
        <begin position="137"/>
        <end position="150"/>
    </location>
</feature>
<accession>A0A5P1ERV2</accession>
<dbReference type="AlphaFoldDB" id="A0A5P1ERV2"/>